<evidence type="ECO:0008006" key="5">
    <source>
        <dbReference type="Google" id="ProtNLM"/>
    </source>
</evidence>
<feature type="non-terminal residue" evidence="3">
    <location>
        <position position="452"/>
    </location>
</feature>
<evidence type="ECO:0000256" key="1">
    <source>
        <dbReference type="SAM" id="MobiDB-lite"/>
    </source>
</evidence>
<organism evidence="3 4">
    <name type="scientific">Gregarina niphandrodes</name>
    <name type="common">Septate eugregarine</name>
    <dbReference type="NCBI Taxonomy" id="110365"/>
    <lineage>
        <taxon>Eukaryota</taxon>
        <taxon>Sar</taxon>
        <taxon>Alveolata</taxon>
        <taxon>Apicomplexa</taxon>
        <taxon>Conoidasida</taxon>
        <taxon>Gregarinasina</taxon>
        <taxon>Eugregarinorida</taxon>
        <taxon>Gregarinidae</taxon>
        <taxon>Gregarina</taxon>
    </lineage>
</organism>
<dbReference type="Gene3D" id="3.40.50.410">
    <property type="entry name" value="von Willebrand factor, type A domain"/>
    <property type="match status" value="1"/>
</dbReference>
<dbReference type="Proteomes" id="UP000019763">
    <property type="component" value="Unassembled WGS sequence"/>
</dbReference>
<evidence type="ECO:0000313" key="3">
    <source>
        <dbReference type="EMBL" id="EZG56579.1"/>
    </source>
</evidence>
<reference evidence="3" key="1">
    <citation type="submission" date="2013-12" db="EMBL/GenBank/DDBJ databases">
        <authorList>
            <person name="Omoto C.K."/>
            <person name="Sibley D."/>
            <person name="Venepally P."/>
            <person name="Hadjithomas M."/>
            <person name="Karamycheva S."/>
            <person name="Brunk B."/>
            <person name="Roos D."/>
            <person name="Caler E."/>
            <person name="Lorenzi H."/>
        </authorList>
    </citation>
    <scope>NUCLEOTIDE SEQUENCE</scope>
</reference>
<dbReference type="AlphaFoldDB" id="A0A023B4A5"/>
<name>A0A023B4A5_GRENI</name>
<protein>
    <recommendedName>
        <fullName evidence="5">Transmembrane protein</fullName>
    </recommendedName>
</protein>
<feature type="compositionally biased region" description="Low complexity" evidence="1">
    <location>
        <begin position="405"/>
        <end position="426"/>
    </location>
</feature>
<feature type="chain" id="PRO_5001511479" description="Transmembrane protein" evidence="2">
    <location>
        <begin position="22"/>
        <end position="452"/>
    </location>
</feature>
<accession>A0A023B4A5</accession>
<feature type="region of interest" description="Disordered" evidence="1">
    <location>
        <begin position="405"/>
        <end position="452"/>
    </location>
</feature>
<proteinExistence type="predicted"/>
<evidence type="ECO:0000256" key="2">
    <source>
        <dbReference type="SAM" id="SignalP"/>
    </source>
</evidence>
<feature type="signal peptide" evidence="2">
    <location>
        <begin position="1"/>
        <end position="21"/>
    </location>
</feature>
<dbReference type="InterPro" id="IPR036465">
    <property type="entry name" value="vWFA_dom_sf"/>
</dbReference>
<dbReference type="GeneID" id="22913650"/>
<comment type="caution">
    <text evidence="3">The sequence shown here is derived from an EMBL/GenBank/DDBJ whole genome shotgun (WGS) entry which is preliminary data.</text>
</comment>
<dbReference type="EMBL" id="AFNH02000769">
    <property type="protein sequence ID" value="EZG56579.1"/>
    <property type="molecule type" value="Genomic_DNA"/>
</dbReference>
<keyword evidence="4" id="KW-1185">Reference proteome</keyword>
<evidence type="ECO:0000313" key="4">
    <source>
        <dbReference type="Proteomes" id="UP000019763"/>
    </source>
</evidence>
<sequence>MSRSCISFATTLCVLSAQSVAVECPRNVELTIVQDMSGSFYNMVVNFLGDVEDEDHNLVASGPVKGLIDGIAARVGSAKVAYIPYSDKPIPGLGLTEGYGCWDADSMWPDYCYDSSALADAGGMTAVSDQLIDQVRAASWLGASGGDFPENPYEAMAYALVDPQVKWSEADTVDGLPVVRLLLAITDDLAHHAGEAEFAVNNWNQNFYDPEFFSNNANAFPEDPYNPGTCANTHDEMMELHNRSLAGEVLSPEDQALLDADVAFVGPDHWDSDVQPFVADVKNAPNCHLFEYPSVESLGDLLKQKNVYPVLGLSLPDQTEDGSGTSTFNLCSSQAGLEPDNGKKYSLEQYVKCLTYFYNNDFQNAGHDLPAIFAFDSNNVNTLVDAIATVVDNVSAGLACTTTTTTETATSSSNDTKTTVSTSPDTKTTESTFASSTSPDTKTTESTFASST</sequence>
<gene>
    <name evidence="3" type="ORF">GNI_102860</name>
</gene>
<dbReference type="VEuPathDB" id="CryptoDB:GNI_102860"/>
<dbReference type="RefSeq" id="XP_011131230.1">
    <property type="nucleotide sequence ID" value="XM_011132928.1"/>
</dbReference>
<feature type="compositionally biased region" description="Polar residues" evidence="1">
    <location>
        <begin position="430"/>
        <end position="452"/>
    </location>
</feature>
<keyword evidence="2" id="KW-0732">Signal</keyword>